<keyword evidence="2" id="KW-1185">Reference proteome</keyword>
<dbReference type="EMBL" id="VUJX02000003">
    <property type="protein sequence ID" value="KAL0938450.1"/>
    <property type="molecule type" value="Genomic_DNA"/>
</dbReference>
<organism evidence="1 2">
    <name type="scientific">Colletotrichum truncatum</name>
    <name type="common">Anthracnose fungus</name>
    <name type="synonym">Colletotrichum capsici</name>
    <dbReference type="NCBI Taxonomy" id="5467"/>
    <lineage>
        <taxon>Eukaryota</taxon>
        <taxon>Fungi</taxon>
        <taxon>Dikarya</taxon>
        <taxon>Ascomycota</taxon>
        <taxon>Pezizomycotina</taxon>
        <taxon>Sordariomycetes</taxon>
        <taxon>Hypocreomycetidae</taxon>
        <taxon>Glomerellales</taxon>
        <taxon>Glomerellaceae</taxon>
        <taxon>Colletotrichum</taxon>
        <taxon>Colletotrichum truncatum species complex</taxon>
    </lineage>
</organism>
<proteinExistence type="predicted"/>
<evidence type="ECO:0000313" key="1">
    <source>
        <dbReference type="EMBL" id="KAL0938450.1"/>
    </source>
</evidence>
<accession>A0ACC3Z2Y8</accession>
<gene>
    <name evidence="1" type="ORF">CTRU02_205060</name>
</gene>
<name>A0ACC3Z2Y8_COLTU</name>
<reference evidence="1 2" key="1">
    <citation type="journal article" date="2020" name="Phytopathology">
        <title>Genome Sequence Resources of Colletotrichum truncatum, C. plurivorum, C. musicola, and C. sojae: Four Species Pathogenic to Soybean (Glycine max).</title>
        <authorList>
            <person name="Rogerio F."/>
            <person name="Boufleur T.R."/>
            <person name="Ciampi-Guillardi M."/>
            <person name="Sukno S.A."/>
            <person name="Thon M.R."/>
            <person name="Massola Junior N.S."/>
            <person name="Baroncelli R."/>
        </authorList>
    </citation>
    <scope>NUCLEOTIDE SEQUENCE [LARGE SCALE GENOMIC DNA]</scope>
    <source>
        <strain evidence="1 2">CMES1059</strain>
    </source>
</reference>
<evidence type="ECO:0000313" key="2">
    <source>
        <dbReference type="Proteomes" id="UP000805649"/>
    </source>
</evidence>
<comment type="caution">
    <text evidence="1">The sequence shown here is derived from an EMBL/GenBank/DDBJ whole genome shotgun (WGS) entry which is preliminary data.</text>
</comment>
<dbReference type="Proteomes" id="UP000805649">
    <property type="component" value="Unassembled WGS sequence"/>
</dbReference>
<sequence>MWVKSLRQWRTARGFASVPGPRPPAAPKAKKASRFGRPPTRPPIVHPSQAPIPAAWIEKPTPVKLAIKVPVAVKPPEPLRLIPSKEDIMKSMKIVEVKRKAIKKKRARRIAAYQAQKAVYNVNSWSTVYEYFRQNRIRNRIQQSLRQLSLSRFNPPKPREKKPKEKRVRPVGSLIGDGDMPDSGEISEETKLRRKVWLWKDIPGATPDANQAKGSSKPFRSIYFESLRPASMMVRNTGKYDVVSSYNYCDPTNEKAFTIRVPGCAPIYHEVPMPLNVALDQGDTGQPVIVGTEGATKFFERLFLAAQVLKQGTTFDDVDIVATRSVLLQLLSYCQGHLLKSTRFNLQMVNGTLFILRPQRDTRAVIKTSSYGLNFEKAVTKLPPELEDTDGHVRALRYRLGNLNCVVQNQVDAAYGVDMYDVPRATYKEVVKMPDLVVETAGEGCKTLPPSTAAEIKTKRAKDKYGKVESDEVISQTWFGRAHHLIIARHERGRFTQPRWFDAMKEGAEWELENQTALRKLVTLLKECRTAVLRNNGRNCAAVVGYAARKLDVYDTTEQSKPLSDGLIQKSWMGSPESRKQIKRRERKVAVKSEAAAAAKQEESTADLKRPLEKKRPAILRKKRSRARGNRRSSRLRASKPKQVETSTEPKGDKPKAVQGKVSSAPGDNKSTQTLTNHGQQPVVSNEAELTRKKESSKTRAGKQETAKTDGKTASQTGKDSAQLSDTKAMTSKKESNGKQQDKTTDKKPLSGKDKNWVNQTNKESESRKSKDQTREHGASTVLQKTKPSTHKEGSSNTPKTRGPTSFPKDGAKGDSQKTGQTVRFVGGPSNERQIQNQERHRKQKTKMETEKQSKEAETSAAPKTNSSWGYNASNIPQLTPKR</sequence>
<protein>
    <submittedName>
        <fullName evidence="1">Geranylgeranyl pyrophosphate synthetase</fullName>
    </submittedName>
</protein>